<sequence>MAGIPVMNKKISFSIWYFFIRRLGQAQGGFMQVGQSKAKIYAETDIKVTFADRIALGHPGTVCENRCGVFLTSWRSRVHLSSR</sequence>
<keyword evidence="2" id="KW-1185">Reference proteome</keyword>
<dbReference type="InParanoid" id="A0A330L056"/>
<dbReference type="EMBL" id="OUNR01000001">
    <property type="protein sequence ID" value="SPP63145.1"/>
    <property type="molecule type" value="Genomic_DNA"/>
</dbReference>
<proteinExistence type="predicted"/>
<dbReference type="AlphaFoldDB" id="A0A330L056"/>
<gene>
    <name evidence="1" type="ORF">NITLEN_10231</name>
</gene>
<protein>
    <submittedName>
        <fullName evidence="1">Uncharacterized protein</fullName>
    </submittedName>
</protein>
<dbReference type="Proteomes" id="UP000248168">
    <property type="component" value="Unassembled WGS sequence"/>
</dbReference>
<evidence type="ECO:0000313" key="2">
    <source>
        <dbReference type="Proteomes" id="UP000248168"/>
    </source>
</evidence>
<name>A0A330L056_9BACT</name>
<organism evidence="1 2">
    <name type="scientific">Nitrospira lenta</name>
    <dbReference type="NCBI Taxonomy" id="1436998"/>
    <lineage>
        <taxon>Bacteria</taxon>
        <taxon>Pseudomonadati</taxon>
        <taxon>Nitrospirota</taxon>
        <taxon>Nitrospiria</taxon>
        <taxon>Nitrospirales</taxon>
        <taxon>Nitrospiraceae</taxon>
        <taxon>Nitrospira</taxon>
    </lineage>
</organism>
<evidence type="ECO:0000313" key="1">
    <source>
        <dbReference type="EMBL" id="SPP63145.1"/>
    </source>
</evidence>
<accession>A0A330L056</accession>
<reference evidence="2" key="1">
    <citation type="submission" date="2018-04" db="EMBL/GenBank/DDBJ databases">
        <authorList>
            <person name="Lucker S."/>
            <person name="Sakoula D."/>
        </authorList>
    </citation>
    <scope>NUCLEOTIDE SEQUENCE [LARGE SCALE GENOMIC DNA]</scope>
</reference>